<feature type="compositionally biased region" description="Polar residues" evidence="1">
    <location>
        <begin position="224"/>
        <end position="233"/>
    </location>
</feature>
<feature type="compositionally biased region" description="Polar residues" evidence="1">
    <location>
        <begin position="32"/>
        <end position="46"/>
    </location>
</feature>
<name>A0ABM3KUX5_CUCME</name>
<feature type="compositionally biased region" description="Polar residues" evidence="1">
    <location>
        <begin position="158"/>
        <end position="167"/>
    </location>
</feature>
<feature type="compositionally biased region" description="Basic and acidic residues" evidence="1">
    <location>
        <begin position="206"/>
        <end position="223"/>
    </location>
</feature>
<feature type="compositionally biased region" description="Polar residues" evidence="1">
    <location>
        <begin position="121"/>
        <end position="140"/>
    </location>
</feature>
<protein>
    <submittedName>
        <fullName evidence="3">Flocculation protein FLO11-like</fullName>
    </submittedName>
</protein>
<feature type="compositionally biased region" description="Polar residues" evidence="1">
    <location>
        <begin position="1"/>
        <end position="12"/>
    </location>
</feature>
<sequence length="321" mass="34583">MDPAPSKSTTSLKGKRYKGFPTKHSYKKVRKSISSGDNSAVPSPEQSFHAERSTNPPSSVTVKEEVLEFSLPRSARPSVSLSVPKSSSRLEPRLSVETVVLDSDSSNSEDNVVLSTLLHQTRSVRIYQTASTPKPQSSGGVSPKVAPPRSSEHAKYSGATSFQASPQTAPPSVADDDDDSDDEDYALGTEEKTEAEATSTSTEDQTESHEKDPSDHRLTKESGESSIPRSTKGSGEFSFPVSPPGHVASSSGFWRPLTKGQQVVSTKAGRQKVPLNVPSVPIDGVSFHSEEGAHKWKYVVKRRIADKANITDQYNSCPAIL</sequence>
<dbReference type="RefSeq" id="XP_050941583.1">
    <property type="nucleotide sequence ID" value="XM_051085626.1"/>
</dbReference>
<accession>A0ABM3KUX5</accession>
<feature type="region of interest" description="Disordered" evidence="1">
    <location>
        <begin position="1"/>
        <end position="61"/>
    </location>
</feature>
<evidence type="ECO:0000313" key="3">
    <source>
        <dbReference type="RefSeq" id="XP_050941583.1"/>
    </source>
</evidence>
<keyword evidence="2" id="KW-1185">Reference proteome</keyword>
<reference evidence="3" key="1">
    <citation type="submission" date="2025-08" db="UniProtKB">
        <authorList>
            <consortium name="RefSeq"/>
        </authorList>
    </citation>
    <scope>IDENTIFICATION</scope>
    <source>
        <tissue evidence="3">Stem</tissue>
    </source>
</reference>
<dbReference type="GeneID" id="127149753"/>
<dbReference type="Proteomes" id="UP001652600">
    <property type="component" value="Chromosome 6"/>
</dbReference>
<feature type="region of interest" description="Disordered" evidence="1">
    <location>
        <begin position="121"/>
        <end position="254"/>
    </location>
</feature>
<feature type="compositionally biased region" description="Acidic residues" evidence="1">
    <location>
        <begin position="174"/>
        <end position="185"/>
    </location>
</feature>
<evidence type="ECO:0000256" key="1">
    <source>
        <dbReference type="SAM" id="MobiDB-lite"/>
    </source>
</evidence>
<proteinExistence type="predicted"/>
<evidence type="ECO:0000313" key="2">
    <source>
        <dbReference type="Proteomes" id="UP001652600"/>
    </source>
</evidence>
<gene>
    <name evidence="3" type="primary">LOC127149753</name>
</gene>
<organism evidence="2 3">
    <name type="scientific">Cucumis melo</name>
    <name type="common">Muskmelon</name>
    <dbReference type="NCBI Taxonomy" id="3656"/>
    <lineage>
        <taxon>Eukaryota</taxon>
        <taxon>Viridiplantae</taxon>
        <taxon>Streptophyta</taxon>
        <taxon>Embryophyta</taxon>
        <taxon>Tracheophyta</taxon>
        <taxon>Spermatophyta</taxon>
        <taxon>Magnoliopsida</taxon>
        <taxon>eudicotyledons</taxon>
        <taxon>Gunneridae</taxon>
        <taxon>Pentapetalae</taxon>
        <taxon>rosids</taxon>
        <taxon>fabids</taxon>
        <taxon>Cucurbitales</taxon>
        <taxon>Cucurbitaceae</taxon>
        <taxon>Benincaseae</taxon>
        <taxon>Cucumis</taxon>
    </lineage>
</organism>